<dbReference type="InterPro" id="IPR025960">
    <property type="entry name" value="RVT_N"/>
</dbReference>
<name>A0ABQ4EUA7_9ACTN</name>
<comment type="caution">
    <text evidence="3">The sequence shown here is derived from an EMBL/GenBank/DDBJ whole genome shotgun (WGS) entry which is preliminary data.</text>
</comment>
<dbReference type="PANTHER" id="PTHR34047:SF10">
    <property type="entry name" value="GROUP II INTRON-ASSOCIATED OPEN READING FRAME"/>
    <property type="match status" value="1"/>
</dbReference>
<evidence type="ECO:0000313" key="3">
    <source>
        <dbReference type="EMBL" id="GIG98249.1"/>
    </source>
</evidence>
<feature type="region of interest" description="Disordered" evidence="1">
    <location>
        <begin position="214"/>
        <end position="261"/>
    </location>
</feature>
<dbReference type="PANTHER" id="PTHR34047">
    <property type="entry name" value="NUCLEAR INTRON MATURASE 1, MITOCHONDRIAL-RELATED"/>
    <property type="match status" value="1"/>
</dbReference>
<proteinExistence type="predicted"/>
<feature type="domain" description="Reverse transcriptase N-terminal" evidence="2">
    <location>
        <begin position="46"/>
        <end position="125"/>
    </location>
</feature>
<protein>
    <recommendedName>
        <fullName evidence="2">Reverse transcriptase N-terminal domain-containing protein</fullName>
    </recommendedName>
</protein>
<keyword evidence="4" id="KW-1185">Reference proteome</keyword>
<dbReference type="EMBL" id="BONX01000033">
    <property type="protein sequence ID" value="GIG98249.1"/>
    <property type="molecule type" value="Genomic_DNA"/>
</dbReference>
<dbReference type="InterPro" id="IPR051083">
    <property type="entry name" value="GrpII_Intron_Splice-Mob/Def"/>
</dbReference>
<dbReference type="Proteomes" id="UP000621500">
    <property type="component" value="Unassembled WGS sequence"/>
</dbReference>
<gene>
    <name evidence="3" type="ORF">Pma05_48220</name>
</gene>
<evidence type="ECO:0000256" key="1">
    <source>
        <dbReference type="SAM" id="MobiDB-lite"/>
    </source>
</evidence>
<dbReference type="RefSeq" id="WP_239312979.1">
    <property type="nucleotide sequence ID" value="NZ_BAAAZQ010000010.1"/>
</dbReference>
<dbReference type="InterPro" id="IPR043502">
    <property type="entry name" value="DNA/RNA_pol_sf"/>
</dbReference>
<evidence type="ECO:0000259" key="2">
    <source>
        <dbReference type="Pfam" id="PF13655"/>
    </source>
</evidence>
<feature type="region of interest" description="Disordered" evidence="1">
    <location>
        <begin position="1"/>
        <end position="24"/>
    </location>
</feature>
<evidence type="ECO:0000313" key="4">
    <source>
        <dbReference type="Proteomes" id="UP000621500"/>
    </source>
</evidence>
<accession>A0ABQ4EUA7</accession>
<dbReference type="SUPFAM" id="SSF56672">
    <property type="entry name" value="DNA/RNA polymerases"/>
    <property type="match status" value="1"/>
</dbReference>
<organism evidence="3 4">
    <name type="scientific">Plantactinospora mayteni</name>
    <dbReference type="NCBI Taxonomy" id="566021"/>
    <lineage>
        <taxon>Bacteria</taxon>
        <taxon>Bacillati</taxon>
        <taxon>Actinomycetota</taxon>
        <taxon>Actinomycetes</taxon>
        <taxon>Micromonosporales</taxon>
        <taxon>Micromonosporaceae</taxon>
        <taxon>Plantactinospora</taxon>
    </lineage>
</organism>
<reference evidence="3 4" key="1">
    <citation type="submission" date="2021-01" db="EMBL/GenBank/DDBJ databases">
        <title>Whole genome shotgun sequence of Plantactinospora mayteni NBRC 109088.</title>
        <authorList>
            <person name="Komaki H."/>
            <person name="Tamura T."/>
        </authorList>
    </citation>
    <scope>NUCLEOTIDE SEQUENCE [LARGE SCALE GENOMIC DNA]</scope>
    <source>
        <strain evidence="3 4">NBRC 109088</strain>
    </source>
</reference>
<dbReference type="Pfam" id="PF13655">
    <property type="entry name" value="RVT_N"/>
    <property type="match status" value="1"/>
</dbReference>
<sequence length="261" mass="28901">MNETVTAPQERKGKLDATTTPDTGAAHAATVADAEVNGPFDEILDWPSIDWRQAEDTVRRLRQRIFTASKAGDLKKVRNLQKLMLRCRANALVSVRRVTEINAGRTTPGIDGRLALHSEEKAALAGWMQHHAQPWTPRPVKRVYISKANGRRRPLGIPVIADRALQALTVNALEPEWEARFEPRSYGFVRHEVRGIEGGGRPSRRIVAAVRCSWGQPEPGNAGKGGKQPRQRRDGLVLPDGLGSASEIRRWNESEPVVEAP</sequence>